<feature type="region of interest" description="Disordered" evidence="1">
    <location>
        <begin position="1"/>
        <end position="23"/>
    </location>
</feature>
<sequence length="1181" mass="135698">MSKRRLAQNGSSSKKVRQTGQASVYQHSVNAPTFPSTFNVAVPSYPAPSMSSVPTPALNPGGGFSWKSFGDSLKRRGGNLGWVGRRDEECVSMKTEDGEPMIMDPVGSLQTTPEEVESNPATSRKKKRSVVSRHPNIEWKEKYRPLFLEELIRLEGRGDSRKQKSCTDCKGLSEDGKELEARAPLFRCRYCAMGDLVCAECCVRRHWDIPWHFVEKWDGVRFRKTELAEIGLKFQLNHFRGVCTSSKRAYRRLLVLHTNGIHRVNLRFCDCPKAIPQFQQLLRRRLYPGNLRKGRIATVATFEYLDSLHTLSLTTKGSVYDFYRGLEKMTDATGQSLPKSRYRQLLRMVRQWRHLKMVMRSGYGQADCSDLDEQPEGMLTLRCPTCPHPGKNLDGDWWKSLVGEKGFLYRLCICVDANFRLKEQLVSSHSRDPALCDGLGYFARRKPFEAWVAENDRKADPADEISSCVPLQAVEKQQTKFSKGLRYTGVGGVACARTDMIVRIVNLNKGERYSVMDYLVGLALQSFPGLLWVLVCYDIACQWFKKLDVRAARWPETIQIAEGLQLTPAIGKLHEPGHKQVAHQKFSLNLIRGVGYTDGESLERIWAAHNALSNATKTMAPGGRQDLLELHFDFWNWLKYITLGPSLYRRWRSAVNDRMKQKRAHNNLTRNLDKAMVQQWDRLVTEWEETEWAEEQKGLINPYELKEEIYSQARALEELALEDEARERNGKVSYHRMSAAAFIAASLDIIDSQEKLKQRMEEQKREPTLRQSNQLHESRKALRRRVVGLREVRAVYMPGLYQYLFDNKLTDDHDDVPAEDIKVWMPSSIPNASVDRVCTPEVVIAETKLQFARANDALDGLRHTLRVKARMVLFKNSNVRGQRDSGRAREVINRVQLRAERFVKQYRMARVAYYAVVPAGEDLGELPKLENGDIRALSDPDRVQKGPGRRGTREDDLYEEIETERALDVEHPIDLIPADRREYEHRTKHGTGETRKTNSWIWESGRGRSKLGLDDGADDDNELLRAEWCKSRARVKRANEEVLMLREEMRRGLKYLDWAAGRWEELAQWEDMTVTGGVREGRRAFAAQQADVQQTLRDNFQALWRTALEDDPYEEGADNDDDEEAEDDEEVEKELDESHLVEEERRERGWVAGGDDMDVDEVEEMDDDDGEGDEDDYGDDE</sequence>
<name>A0ABR3FAG9_9AGAR</name>
<proteinExistence type="predicted"/>
<organism evidence="3 4">
    <name type="scientific">Marasmius crinis-equi</name>
    <dbReference type="NCBI Taxonomy" id="585013"/>
    <lineage>
        <taxon>Eukaryota</taxon>
        <taxon>Fungi</taxon>
        <taxon>Dikarya</taxon>
        <taxon>Basidiomycota</taxon>
        <taxon>Agaricomycotina</taxon>
        <taxon>Agaricomycetes</taxon>
        <taxon>Agaricomycetidae</taxon>
        <taxon>Agaricales</taxon>
        <taxon>Marasmiineae</taxon>
        <taxon>Marasmiaceae</taxon>
        <taxon>Marasmius</taxon>
    </lineage>
</organism>
<dbReference type="PANTHER" id="PTHR33104">
    <property type="entry name" value="SI:DKEY-29D5.2"/>
    <property type="match status" value="1"/>
</dbReference>
<evidence type="ECO:0000256" key="1">
    <source>
        <dbReference type="SAM" id="MobiDB-lite"/>
    </source>
</evidence>
<gene>
    <name evidence="3" type="ORF">V5O48_009654</name>
</gene>
<feature type="region of interest" description="Disordered" evidence="1">
    <location>
        <begin position="1108"/>
        <end position="1181"/>
    </location>
</feature>
<feature type="compositionally biased region" description="Acidic residues" evidence="1">
    <location>
        <begin position="1155"/>
        <end position="1181"/>
    </location>
</feature>
<feature type="compositionally biased region" description="Polar residues" evidence="1">
    <location>
        <begin position="8"/>
        <end position="23"/>
    </location>
</feature>
<reference evidence="3 4" key="1">
    <citation type="submission" date="2024-02" db="EMBL/GenBank/DDBJ databases">
        <title>A draft genome for the cacao thread blight pathogen Marasmius crinis-equi.</title>
        <authorList>
            <person name="Cohen S.P."/>
            <person name="Baruah I.K."/>
            <person name="Amoako-Attah I."/>
            <person name="Bukari Y."/>
            <person name="Meinhardt L.W."/>
            <person name="Bailey B.A."/>
        </authorList>
    </citation>
    <scope>NUCLEOTIDE SEQUENCE [LARGE SCALE GENOMIC DNA]</scope>
    <source>
        <strain evidence="3 4">GH-76</strain>
    </source>
</reference>
<keyword evidence="4" id="KW-1185">Reference proteome</keyword>
<dbReference type="InterPro" id="IPR041457">
    <property type="entry name" value="CxC2_KDZ-assoc"/>
</dbReference>
<comment type="caution">
    <text evidence="3">The sequence shown here is derived from an EMBL/GenBank/DDBJ whole genome shotgun (WGS) entry which is preliminary data.</text>
</comment>
<dbReference type="Proteomes" id="UP001465976">
    <property type="component" value="Unassembled WGS sequence"/>
</dbReference>
<dbReference type="EMBL" id="JBAHYK010000645">
    <property type="protein sequence ID" value="KAL0572308.1"/>
    <property type="molecule type" value="Genomic_DNA"/>
</dbReference>
<evidence type="ECO:0000259" key="2">
    <source>
        <dbReference type="Pfam" id="PF18803"/>
    </source>
</evidence>
<dbReference type="InterPro" id="IPR040521">
    <property type="entry name" value="KDZ"/>
</dbReference>
<dbReference type="Pfam" id="PF18803">
    <property type="entry name" value="CxC2"/>
    <property type="match status" value="1"/>
</dbReference>
<feature type="compositionally biased region" description="Acidic residues" evidence="1">
    <location>
        <begin position="1109"/>
        <end position="1135"/>
    </location>
</feature>
<evidence type="ECO:0000313" key="4">
    <source>
        <dbReference type="Proteomes" id="UP001465976"/>
    </source>
</evidence>
<feature type="compositionally biased region" description="Basic and acidic residues" evidence="1">
    <location>
        <begin position="1136"/>
        <end position="1149"/>
    </location>
</feature>
<feature type="region of interest" description="Disordered" evidence="1">
    <location>
        <begin position="98"/>
        <end position="131"/>
    </location>
</feature>
<protein>
    <recommendedName>
        <fullName evidence="2">CxC2-like cysteine cluster KDZ transposase-associated domain-containing protein</fullName>
    </recommendedName>
</protein>
<feature type="domain" description="CxC2-like cysteine cluster KDZ transposase-associated" evidence="2">
    <location>
        <begin position="227"/>
        <end position="334"/>
    </location>
</feature>
<dbReference type="Pfam" id="PF18758">
    <property type="entry name" value="KDZ"/>
    <property type="match status" value="1"/>
</dbReference>
<accession>A0ABR3FAG9</accession>
<dbReference type="PANTHER" id="PTHR33104:SF2">
    <property type="entry name" value="CXC3 LIKE CYSTEINE CLUSTER DOMAIN-CONTAINING PROTEIN"/>
    <property type="match status" value="1"/>
</dbReference>
<evidence type="ECO:0000313" key="3">
    <source>
        <dbReference type="EMBL" id="KAL0572308.1"/>
    </source>
</evidence>